<protein>
    <recommendedName>
        <fullName evidence="1">B3/B4 tRNA-binding domain-containing protein</fullName>
    </recommendedName>
</protein>
<feature type="domain" description="B3/B4 tRNA-binding" evidence="1">
    <location>
        <begin position="59"/>
        <end position="206"/>
    </location>
</feature>
<proteinExistence type="predicted"/>
<dbReference type="Pfam" id="PF03483">
    <property type="entry name" value="B3_4"/>
    <property type="match status" value="1"/>
</dbReference>
<name>A0A4R4VRP9_9ACTN</name>
<keyword evidence="3" id="KW-1185">Reference proteome</keyword>
<dbReference type="AlphaFoldDB" id="A0A4R4VRP9"/>
<dbReference type="SUPFAM" id="SSF56037">
    <property type="entry name" value="PheT/TilS domain"/>
    <property type="match status" value="1"/>
</dbReference>
<dbReference type="SMART" id="SM00873">
    <property type="entry name" value="B3_4"/>
    <property type="match status" value="1"/>
</dbReference>
<dbReference type="PANTHER" id="PTHR39209">
    <property type="match status" value="1"/>
</dbReference>
<dbReference type="PANTHER" id="PTHR39209:SF2">
    <property type="entry name" value="CYTOPLASMIC PROTEIN"/>
    <property type="match status" value="1"/>
</dbReference>
<dbReference type="EMBL" id="SMKO01000030">
    <property type="protein sequence ID" value="TDD06787.1"/>
    <property type="molecule type" value="Genomic_DNA"/>
</dbReference>
<accession>A0A4R4VRP9</accession>
<dbReference type="InterPro" id="IPR005146">
    <property type="entry name" value="B3/B4_tRNA-bd"/>
</dbReference>
<evidence type="ECO:0000313" key="2">
    <source>
        <dbReference type="EMBL" id="TDD06787.1"/>
    </source>
</evidence>
<organism evidence="2 3">
    <name type="scientific">Nonomuraea deserti</name>
    <dbReference type="NCBI Taxonomy" id="1848322"/>
    <lineage>
        <taxon>Bacteria</taxon>
        <taxon>Bacillati</taxon>
        <taxon>Actinomycetota</taxon>
        <taxon>Actinomycetes</taxon>
        <taxon>Streptosporangiales</taxon>
        <taxon>Streptosporangiaceae</taxon>
        <taxon>Nonomuraea</taxon>
    </lineage>
</organism>
<dbReference type="GO" id="GO:0004826">
    <property type="term" value="F:phenylalanine-tRNA ligase activity"/>
    <property type="evidence" value="ECO:0007669"/>
    <property type="project" value="InterPro"/>
</dbReference>
<dbReference type="Gene3D" id="3.50.40.10">
    <property type="entry name" value="Phenylalanyl-trna Synthetase, Chain B, domain 3"/>
    <property type="match status" value="1"/>
</dbReference>
<dbReference type="GO" id="GO:0003723">
    <property type="term" value="F:RNA binding"/>
    <property type="evidence" value="ECO:0007669"/>
    <property type="project" value="InterPro"/>
</dbReference>
<sequence length="230" mass="25296">MHFQHSTDIWRDFPELVPGVMSVTGVTEDVRVDDRLAHYGEIAAKRLATASEGELPEIRAWRRAFSAMGLKPTQYRCASESLLRRFRKEGALPRLHPLIDLCNAVSLAYAVPVAVFDVSRISSYVEVRYAAGDETYVTFSGETERPPAGEVVFADAAAMAHARRWTNRQSGHSAVRDTTTDVLIVAEALHGTARADIEALTAGLAGEVRALWRATPEPVLLTASSPRFTF</sequence>
<comment type="caution">
    <text evidence="2">The sequence shown here is derived from an EMBL/GenBank/DDBJ whole genome shotgun (WGS) entry which is preliminary data.</text>
</comment>
<gene>
    <name evidence="2" type="ORF">E1292_14585</name>
</gene>
<dbReference type="InterPro" id="IPR020825">
    <property type="entry name" value="Phe-tRNA_synthase-like_B3/B4"/>
</dbReference>
<reference evidence="2 3" key="1">
    <citation type="submission" date="2019-03" db="EMBL/GenBank/DDBJ databases">
        <title>Draft genome sequences of novel Actinobacteria.</title>
        <authorList>
            <person name="Sahin N."/>
            <person name="Ay H."/>
            <person name="Saygin H."/>
        </authorList>
    </citation>
    <scope>NUCLEOTIDE SEQUENCE [LARGE SCALE GENOMIC DNA]</scope>
    <source>
        <strain evidence="2 3">KC310</strain>
    </source>
</reference>
<dbReference type="Proteomes" id="UP000295258">
    <property type="component" value="Unassembled WGS sequence"/>
</dbReference>
<evidence type="ECO:0000259" key="1">
    <source>
        <dbReference type="SMART" id="SM00873"/>
    </source>
</evidence>
<evidence type="ECO:0000313" key="3">
    <source>
        <dbReference type="Proteomes" id="UP000295258"/>
    </source>
</evidence>
<dbReference type="RefSeq" id="WP_132595678.1">
    <property type="nucleotide sequence ID" value="NZ_SMKO01000030.1"/>
</dbReference>